<evidence type="ECO:0000313" key="2">
    <source>
        <dbReference type="EMBL" id="GBB90880.1"/>
    </source>
</evidence>
<dbReference type="EMBL" id="BLAL01000005">
    <property type="protein sequence ID" value="GES73042.1"/>
    <property type="molecule type" value="Genomic_DNA"/>
</dbReference>
<keyword evidence="4" id="KW-1185">Reference proteome</keyword>
<proteinExistence type="predicted"/>
<dbReference type="OrthoDB" id="2422922at2759"/>
<dbReference type="Proteomes" id="UP000615446">
    <property type="component" value="Unassembled WGS sequence"/>
</dbReference>
<evidence type="ECO:0000313" key="3">
    <source>
        <dbReference type="EMBL" id="GES73042.1"/>
    </source>
</evidence>
<comment type="caution">
    <text evidence="2">The sequence shown here is derived from an EMBL/GenBank/DDBJ whole genome shotgun (WGS) entry which is preliminary data.</text>
</comment>
<dbReference type="Proteomes" id="UP000247702">
    <property type="component" value="Unassembled WGS sequence"/>
</dbReference>
<evidence type="ECO:0000256" key="1">
    <source>
        <dbReference type="SAM" id="MobiDB-lite"/>
    </source>
</evidence>
<reference evidence="3" key="2">
    <citation type="submission" date="2019-10" db="EMBL/GenBank/DDBJ databases">
        <title>Conservation and host-specific expression of non-tandemly repeated heterogenous ribosome RNA gene in arbuscular mycorrhizal fungi.</title>
        <authorList>
            <person name="Maeda T."/>
            <person name="Kobayashi Y."/>
            <person name="Nakagawa T."/>
            <person name="Ezawa T."/>
            <person name="Yamaguchi K."/>
            <person name="Bino T."/>
            <person name="Nishimoto Y."/>
            <person name="Shigenobu S."/>
            <person name="Kawaguchi M."/>
        </authorList>
    </citation>
    <scope>NUCLEOTIDE SEQUENCE</scope>
    <source>
        <strain evidence="3">HR1</strain>
    </source>
</reference>
<feature type="compositionally biased region" description="Basic and acidic residues" evidence="1">
    <location>
        <begin position="77"/>
        <end position="86"/>
    </location>
</feature>
<feature type="region of interest" description="Disordered" evidence="1">
    <location>
        <begin position="292"/>
        <end position="317"/>
    </location>
</feature>
<organism evidence="2 4">
    <name type="scientific">Rhizophagus clarus</name>
    <dbReference type="NCBI Taxonomy" id="94130"/>
    <lineage>
        <taxon>Eukaryota</taxon>
        <taxon>Fungi</taxon>
        <taxon>Fungi incertae sedis</taxon>
        <taxon>Mucoromycota</taxon>
        <taxon>Glomeromycotina</taxon>
        <taxon>Glomeromycetes</taxon>
        <taxon>Glomerales</taxon>
        <taxon>Glomeraceae</taxon>
        <taxon>Rhizophagus</taxon>
    </lineage>
</organism>
<feature type="region of interest" description="Disordered" evidence="1">
    <location>
        <begin position="55"/>
        <end position="92"/>
    </location>
</feature>
<evidence type="ECO:0000313" key="4">
    <source>
        <dbReference type="Proteomes" id="UP000247702"/>
    </source>
</evidence>
<protein>
    <submittedName>
        <fullName evidence="2">Uncharacterized protein</fullName>
    </submittedName>
</protein>
<gene>
    <name evidence="3" type="ORF">RCL2_000058500</name>
    <name evidence="2" type="ORF">RclHR1_00180018</name>
</gene>
<accession>A0A2Z6QLI0</accession>
<name>A0A2Z6QLI0_9GLOM</name>
<sequence length="370" mass="42378">MSVYGINFDDIPSPIEELRDIPFSRISKTIMKSMEEQGEEVIATPRRRNYNNCEDISPSSISISFGKMELNDSSPSPRDKKPEKTAKMSNPRKLNEKYAMMQQKITHMTEETTYPMAISSRNSRKRDIDQSGIMPNPFHDRSEMVPNPLYDQPNPFLTNSSNTNDTAGSLMGRWLGKNSNKRKLSNFNEDLEQEISSEHIPFGNEQHIIKWKNDNYNTSQDNVSSLGSMTQNFHNRQERSGLQTTPIKKARLSSPFSTPVRSLQPTFIVRKRARRIAPICPPSKLNYSEKDYEDEIDSPLASPSPSPNKRFGKDDGLLDYSRYDQTSPSLSEINIYTRQLSQQNLSFSDAARNPIFTDTTIESIYEFFQV</sequence>
<dbReference type="AlphaFoldDB" id="A0A2Z6QLI0"/>
<reference evidence="2 4" key="1">
    <citation type="submission" date="2017-11" db="EMBL/GenBank/DDBJ databases">
        <title>The genome of Rhizophagus clarus HR1 reveals common genetic basis of auxotrophy among arbuscular mycorrhizal fungi.</title>
        <authorList>
            <person name="Kobayashi Y."/>
        </authorList>
    </citation>
    <scope>NUCLEOTIDE SEQUENCE [LARGE SCALE GENOMIC DNA]</scope>
    <source>
        <strain evidence="2 4">HR1</strain>
    </source>
</reference>
<dbReference type="EMBL" id="BEXD01000890">
    <property type="protein sequence ID" value="GBB90880.1"/>
    <property type="molecule type" value="Genomic_DNA"/>
</dbReference>